<evidence type="ECO:0000313" key="2">
    <source>
        <dbReference type="Proteomes" id="UP001454036"/>
    </source>
</evidence>
<protein>
    <submittedName>
        <fullName evidence="1">Uncharacterized protein</fullName>
    </submittedName>
</protein>
<dbReference type="AlphaFoldDB" id="A0AAV3PZU4"/>
<name>A0AAV3PZU4_LITER</name>
<evidence type="ECO:0000313" key="1">
    <source>
        <dbReference type="EMBL" id="GAA0156656.1"/>
    </source>
</evidence>
<keyword evidence="2" id="KW-1185">Reference proteome</keyword>
<organism evidence="1 2">
    <name type="scientific">Lithospermum erythrorhizon</name>
    <name type="common">Purple gromwell</name>
    <name type="synonym">Lithospermum officinale var. erythrorhizon</name>
    <dbReference type="NCBI Taxonomy" id="34254"/>
    <lineage>
        <taxon>Eukaryota</taxon>
        <taxon>Viridiplantae</taxon>
        <taxon>Streptophyta</taxon>
        <taxon>Embryophyta</taxon>
        <taxon>Tracheophyta</taxon>
        <taxon>Spermatophyta</taxon>
        <taxon>Magnoliopsida</taxon>
        <taxon>eudicotyledons</taxon>
        <taxon>Gunneridae</taxon>
        <taxon>Pentapetalae</taxon>
        <taxon>asterids</taxon>
        <taxon>lamiids</taxon>
        <taxon>Boraginales</taxon>
        <taxon>Boraginaceae</taxon>
        <taxon>Boraginoideae</taxon>
        <taxon>Lithospermeae</taxon>
        <taxon>Lithospermum</taxon>
    </lineage>
</organism>
<accession>A0AAV3PZU4</accession>
<dbReference type="EMBL" id="BAABME010002918">
    <property type="protein sequence ID" value="GAA0156656.1"/>
    <property type="molecule type" value="Genomic_DNA"/>
</dbReference>
<proteinExistence type="predicted"/>
<sequence>MSHNINGCHSDNANASFTENLCRDANSVPVIKQTIGSLSTTNYHLTKRLNYLSQLQQLTPRLGINTSPFNSPEVLSLQPVNVNPFDRQSPLVSTQIP</sequence>
<dbReference type="Proteomes" id="UP001454036">
    <property type="component" value="Unassembled WGS sequence"/>
</dbReference>
<comment type="caution">
    <text evidence="1">The sequence shown here is derived from an EMBL/GenBank/DDBJ whole genome shotgun (WGS) entry which is preliminary data.</text>
</comment>
<gene>
    <name evidence="1" type="ORF">LIER_14099</name>
</gene>
<reference evidence="1 2" key="1">
    <citation type="submission" date="2024-01" db="EMBL/GenBank/DDBJ databases">
        <title>The complete chloroplast genome sequence of Lithospermum erythrorhizon: insights into the phylogenetic relationship among Boraginaceae species and the maternal lineages of purple gromwells.</title>
        <authorList>
            <person name="Okada T."/>
            <person name="Watanabe K."/>
        </authorList>
    </citation>
    <scope>NUCLEOTIDE SEQUENCE [LARGE SCALE GENOMIC DNA]</scope>
</reference>